<organism evidence="2 3">
    <name type="scientific">Ramlibacter alkalitolerans</name>
    <dbReference type="NCBI Taxonomy" id="2039631"/>
    <lineage>
        <taxon>Bacteria</taxon>
        <taxon>Pseudomonadati</taxon>
        <taxon>Pseudomonadota</taxon>
        <taxon>Betaproteobacteria</taxon>
        <taxon>Burkholderiales</taxon>
        <taxon>Comamonadaceae</taxon>
        <taxon>Ramlibacter</taxon>
    </lineage>
</organism>
<sequence>MWTRTAAAERNASDALRIHDPVDDAYDAWKAADAAARATERAVGEAWLRHDRGEGTPPARDQLRELAYLRQIAIEKLKHAIVLLHDAGHIQPAGLTAGRTRAARPRPAAPAGGHPPAEHPGASVLQGPACGAS</sequence>
<dbReference type="EMBL" id="JAEQND010000005">
    <property type="protein sequence ID" value="MBL0425633.1"/>
    <property type="molecule type" value="Genomic_DNA"/>
</dbReference>
<gene>
    <name evidence="2" type="ORF">JI746_10990</name>
</gene>
<accession>A0ABS1JMZ7</accession>
<name>A0ABS1JMZ7_9BURK</name>
<evidence type="ECO:0000313" key="2">
    <source>
        <dbReference type="EMBL" id="MBL0425633.1"/>
    </source>
</evidence>
<dbReference type="Proteomes" id="UP000622707">
    <property type="component" value="Unassembled WGS sequence"/>
</dbReference>
<dbReference type="RefSeq" id="WP_201689419.1">
    <property type="nucleotide sequence ID" value="NZ_JAEQND010000005.1"/>
</dbReference>
<evidence type="ECO:0000313" key="3">
    <source>
        <dbReference type="Proteomes" id="UP000622707"/>
    </source>
</evidence>
<comment type="caution">
    <text evidence="2">The sequence shown here is derived from an EMBL/GenBank/DDBJ whole genome shotgun (WGS) entry which is preliminary data.</text>
</comment>
<evidence type="ECO:0000256" key="1">
    <source>
        <dbReference type="SAM" id="MobiDB-lite"/>
    </source>
</evidence>
<feature type="region of interest" description="Disordered" evidence="1">
    <location>
        <begin position="95"/>
        <end position="133"/>
    </location>
</feature>
<feature type="compositionally biased region" description="Low complexity" evidence="1">
    <location>
        <begin position="95"/>
        <end position="122"/>
    </location>
</feature>
<reference evidence="2 3" key="1">
    <citation type="journal article" date="2017" name="Int. J. Syst. Evol. Microbiol.">
        <title>Ramlibacter alkalitolerans sp. nov., alkali-tolerant bacterium isolated from soil of ginseng.</title>
        <authorList>
            <person name="Lee D.H."/>
            <person name="Cha C.J."/>
        </authorList>
    </citation>
    <scope>NUCLEOTIDE SEQUENCE [LARGE SCALE GENOMIC DNA]</scope>
    <source>
        <strain evidence="2 3">KACC 19305</strain>
    </source>
</reference>
<keyword evidence="3" id="KW-1185">Reference proteome</keyword>
<proteinExistence type="predicted"/>
<protein>
    <submittedName>
        <fullName evidence="2">Uncharacterized protein</fullName>
    </submittedName>
</protein>